<comment type="similarity">
    <text evidence="1">Belongs to the NAD(P)-dependent epimerase/dehydratase family. SDR39U1 subfamily.</text>
</comment>
<dbReference type="EMBL" id="CP129013">
    <property type="protein sequence ID" value="WLR42084.1"/>
    <property type="molecule type" value="Genomic_DNA"/>
</dbReference>
<evidence type="ECO:0000313" key="4">
    <source>
        <dbReference type="EMBL" id="WLR42084.1"/>
    </source>
</evidence>
<dbReference type="Proteomes" id="UP001197974">
    <property type="component" value="Chromosome"/>
</dbReference>
<dbReference type="InterPro" id="IPR036291">
    <property type="entry name" value="NAD(P)-bd_dom_sf"/>
</dbReference>
<evidence type="ECO:0000259" key="2">
    <source>
        <dbReference type="Pfam" id="PF01370"/>
    </source>
</evidence>
<organism evidence="4 5">
    <name type="scientific">Bacillus carboniphilus</name>
    <dbReference type="NCBI Taxonomy" id="86663"/>
    <lineage>
        <taxon>Bacteria</taxon>
        <taxon>Bacillati</taxon>
        <taxon>Bacillota</taxon>
        <taxon>Bacilli</taxon>
        <taxon>Bacillales</taxon>
        <taxon>Bacillaceae</taxon>
        <taxon>Bacillus</taxon>
    </lineage>
</organism>
<dbReference type="InterPro" id="IPR013549">
    <property type="entry name" value="DUF1731"/>
</dbReference>
<dbReference type="PANTHER" id="PTHR11092:SF0">
    <property type="entry name" value="EPIMERASE FAMILY PROTEIN SDR39U1"/>
    <property type="match status" value="1"/>
</dbReference>
<dbReference type="NCBIfam" id="TIGR01777">
    <property type="entry name" value="yfcH"/>
    <property type="match status" value="1"/>
</dbReference>
<dbReference type="SUPFAM" id="SSF51735">
    <property type="entry name" value="NAD(P)-binding Rossmann-fold domains"/>
    <property type="match status" value="1"/>
</dbReference>
<protein>
    <submittedName>
        <fullName evidence="4">TIGR01777 family oxidoreductase</fullName>
    </submittedName>
</protein>
<dbReference type="Gene3D" id="3.40.50.720">
    <property type="entry name" value="NAD(P)-binding Rossmann-like Domain"/>
    <property type="match status" value="1"/>
</dbReference>
<evidence type="ECO:0000259" key="3">
    <source>
        <dbReference type="Pfam" id="PF08338"/>
    </source>
</evidence>
<dbReference type="InterPro" id="IPR001509">
    <property type="entry name" value="Epimerase_deHydtase"/>
</dbReference>
<name>A0ABY9JRQ2_9BACI</name>
<evidence type="ECO:0000313" key="5">
    <source>
        <dbReference type="Proteomes" id="UP001197974"/>
    </source>
</evidence>
<proteinExistence type="inferred from homology"/>
<reference evidence="4 5" key="1">
    <citation type="submission" date="2023-06" db="EMBL/GenBank/DDBJ databases">
        <title>Five Gram-positive bacteria isolated from mangrove sediments in Shenzhen, Guangdong, China.</title>
        <authorList>
            <person name="Yu S."/>
            <person name="Zheng W."/>
            <person name="Huang Y."/>
        </authorList>
    </citation>
    <scope>NUCLEOTIDE SEQUENCE [LARGE SCALE GENOMIC DNA]</scope>
    <source>
        <strain evidence="4 5">SaN35-3</strain>
    </source>
</reference>
<dbReference type="Pfam" id="PF08338">
    <property type="entry name" value="DUF1731"/>
    <property type="match status" value="1"/>
</dbReference>
<feature type="domain" description="NAD-dependent epimerase/dehydratase" evidence="2">
    <location>
        <begin position="5"/>
        <end position="208"/>
    </location>
</feature>
<gene>
    <name evidence="4" type="ORF">LC087_15120</name>
</gene>
<feature type="domain" description="DUF1731" evidence="3">
    <location>
        <begin position="246"/>
        <end position="293"/>
    </location>
</feature>
<evidence type="ECO:0000256" key="1">
    <source>
        <dbReference type="ARBA" id="ARBA00009353"/>
    </source>
</evidence>
<dbReference type="InterPro" id="IPR010099">
    <property type="entry name" value="SDR39U1"/>
</dbReference>
<sequence length="297" mass="33798">MGKKVVIAGGTGFVGEYFKEKFEKLGYEVIIISRKAPFITWNDQEAIIGALEEAEMLINLAGKTVNCRYNDKNKQEILESRTKTTELLGNAIKKCVDPPNIWINSSTATIYRHAEDRPMTEDNGEIGTGFSVDVAKEWEHSFFSFQLPHTRQVALRIAIVLGPNGGVMIPYKNLVRFGLGGVQGSGDQMFSFIHIEDLFQIVLFLKEREDLEGLFNCSSPVPITNRKLMEKLRETQGRTFGLPATKWMLEFGAFFLRTETELILKSRWVIPERLLNEGFTFEYETIEKTLENILART</sequence>
<dbReference type="RefSeq" id="WP_226540503.1">
    <property type="nucleotide sequence ID" value="NZ_CP129013.1"/>
</dbReference>
<keyword evidence="5" id="KW-1185">Reference proteome</keyword>
<dbReference type="Pfam" id="PF01370">
    <property type="entry name" value="Epimerase"/>
    <property type="match status" value="1"/>
</dbReference>
<dbReference type="PANTHER" id="PTHR11092">
    <property type="entry name" value="SUGAR NUCLEOTIDE EPIMERASE RELATED"/>
    <property type="match status" value="1"/>
</dbReference>
<accession>A0ABY9JRQ2</accession>